<protein>
    <recommendedName>
        <fullName evidence="3 10">4-hydroxy-tetrahydrodipicolinate synthase</fullName>
        <ecNumber evidence="3 10">4.3.3.7</ecNumber>
    </recommendedName>
</protein>
<feature type="active site" description="Schiff-base intermediate with substrate" evidence="12">
    <location>
        <position position="166"/>
    </location>
</feature>
<dbReference type="OrthoDB" id="9778880at2"/>
<evidence type="ECO:0000313" key="15">
    <source>
        <dbReference type="Proteomes" id="UP000093111"/>
    </source>
</evidence>
<dbReference type="Proteomes" id="UP000093111">
    <property type="component" value="Unassembled WGS sequence"/>
</dbReference>
<dbReference type="GO" id="GO:0008747">
    <property type="term" value="F:N-acetylneuraminate lyase activity"/>
    <property type="evidence" value="ECO:0007669"/>
    <property type="project" value="TreeGrafter"/>
</dbReference>
<dbReference type="InterPro" id="IPR005263">
    <property type="entry name" value="DapA"/>
</dbReference>
<evidence type="ECO:0000256" key="10">
    <source>
        <dbReference type="NCBIfam" id="TIGR00674"/>
    </source>
</evidence>
<keyword evidence="7 11" id="KW-0456">Lyase</keyword>
<dbReference type="GO" id="GO:0008840">
    <property type="term" value="F:4-hydroxy-tetrahydrodipicolinate synthase activity"/>
    <property type="evidence" value="ECO:0007669"/>
    <property type="project" value="UniProtKB-UniRule"/>
</dbReference>
<dbReference type="SMART" id="SM01130">
    <property type="entry name" value="DHDPS"/>
    <property type="match status" value="1"/>
</dbReference>
<evidence type="ECO:0000256" key="7">
    <source>
        <dbReference type="ARBA" id="ARBA00023239"/>
    </source>
</evidence>
<dbReference type="GO" id="GO:0019262">
    <property type="term" value="P:N-acetylneuraminate catabolic process"/>
    <property type="evidence" value="ECO:0007669"/>
    <property type="project" value="TreeGrafter"/>
</dbReference>
<evidence type="ECO:0000256" key="4">
    <source>
        <dbReference type="ARBA" id="ARBA00022605"/>
    </source>
</evidence>
<sequence length="299" mass="31267">MALSSTDLRGLYTAIVTPLKDDGSVDVAGLQALVGFQIQAGASGVVPIGGTGEYPAFSRAERKAIVAACVDAADGKPVIPGVLSTGFQDAVEAGNDFAEAGAAAVMTVTPYYASGTQDGMRDYFRNYRDAVKVPVLLYQIPRRTNVAVTAEGIQAMAEDQSIIGMKFSSYDMPEYIKTIKLAGDKIAVLSGEEPLFATHVALGAKGGVLASATIYPKIWLEIFALARDGELNKALELQASVDPVIDSIFLETNPGPLKTYMALAGMPVGGVRLPLQGPNAVTLARLEIAAKQAKSANLA</sequence>
<dbReference type="PIRSF" id="PIRSF001365">
    <property type="entry name" value="DHDPS"/>
    <property type="match status" value="1"/>
</dbReference>
<evidence type="ECO:0000256" key="12">
    <source>
        <dbReference type="PIRSR" id="PIRSR001365-1"/>
    </source>
</evidence>
<dbReference type="GO" id="GO:0005829">
    <property type="term" value="C:cytosol"/>
    <property type="evidence" value="ECO:0007669"/>
    <property type="project" value="TreeGrafter"/>
</dbReference>
<comment type="caution">
    <text evidence="14">The sequence shown here is derived from an EMBL/GenBank/DDBJ whole genome shotgun (WGS) entry which is preliminary data.</text>
</comment>
<comment type="catalytic activity">
    <reaction evidence="9">
        <text>L-aspartate 4-semialdehyde + pyruvate = (2S,4S)-4-hydroxy-2,3,4,5-tetrahydrodipicolinate + H2O + H(+)</text>
        <dbReference type="Rhea" id="RHEA:34171"/>
        <dbReference type="ChEBI" id="CHEBI:15361"/>
        <dbReference type="ChEBI" id="CHEBI:15377"/>
        <dbReference type="ChEBI" id="CHEBI:15378"/>
        <dbReference type="ChEBI" id="CHEBI:67139"/>
        <dbReference type="ChEBI" id="CHEBI:537519"/>
        <dbReference type="EC" id="4.3.3.7"/>
    </reaction>
</comment>
<evidence type="ECO:0000256" key="9">
    <source>
        <dbReference type="ARBA" id="ARBA00047836"/>
    </source>
</evidence>
<gene>
    <name evidence="14" type="ORF">ADU59_10310</name>
</gene>
<evidence type="ECO:0000256" key="11">
    <source>
        <dbReference type="PIRNR" id="PIRNR001365"/>
    </source>
</evidence>
<keyword evidence="8" id="KW-0704">Schiff base</keyword>
<evidence type="ECO:0000256" key="5">
    <source>
        <dbReference type="ARBA" id="ARBA00022915"/>
    </source>
</evidence>
<evidence type="ECO:0000256" key="8">
    <source>
        <dbReference type="ARBA" id="ARBA00023270"/>
    </source>
</evidence>
<comment type="similarity">
    <text evidence="11">Belongs to the DapA family.</text>
</comment>
<dbReference type="AlphaFoldDB" id="A0A1C7P3R3"/>
<feature type="binding site" evidence="13">
    <location>
        <position position="208"/>
    </location>
    <ligand>
        <name>pyruvate</name>
        <dbReference type="ChEBI" id="CHEBI:15361"/>
    </ligand>
</feature>
<keyword evidence="6" id="KW-0457">Lysine biosynthesis</keyword>
<evidence type="ECO:0000256" key="2">
    <source>
        <dbReference type="ARBA" id="ARBA00005120"/>
    </source>
</evidence>
<dbReference type="PRINTS" id="PR00146">
    <property type="entry name" value="DHPICSNTHASE"/>
</dbReference>
<dbReference type="STRING" id="1612624.ADU59_10310"/>
<evidence type="ECO:0000313" key="14">
    <source>
        <dbReference type="EMBL" id="OBZ95888.1"/>
    </source>
</evidence>
<dbReference type="EMBL" id="LGLV01000006">
    <property type="protein sequence ID" value="OBZ95888.1"/>
    <property type="molecule type" value="Genomic_DNA"/>
</dbReference>
<dbReference type="Gene3D" id="3.20.20.70">
    <property type="entry name" value="Aldolase class I"/>
    <property type="match status" value="1"/>
</dbReference>
<keyword evidence="4" id="KW-0028">Amino-acid biosynthesis</keyword>
<dbReference type="GO" id="GO:0019877">
    <property type="term" value="P:diaminopimelate biosynthetic process"/>
    <property type="evidence" value="ECO:0007669"/>
    <property type="project" value="UniProtKB-KW"/>
</dbReference>
<dbReference type="Pfam" id="PF00701">
    <property type="entry name" value="DHDPS"/>
    <property type="match status" value="1"/>
</dbReference>
<keyword evidence="15" id="KW-1185">Reference proteome</keyword>
<dbReference type="UniPathway" id="UPA00034">
    <property type="reaction ID" value="UER00017"/>
</dbReference>
<organism evidence="14 15">
    <name type="scientific">Pararhizobium polonicum</name>
    <dbReference type="NCBI Taxonomy" id="1612624"/>
    <lineage>
        <taxon>Bacteria</taxon>
        <taxon>Pseudomonadati</taxon>
        <taxon>Pseudomonadota</taxon>
        <taxon>Alphaproteobacteria</taxon>
        <taxon>Hyphomicrobiales</taxon>
        <taxon>Rhizobiaceae</taxon>
        <taxon>Rhizobium/Agrobacterium group</taxon>
        <taxon>Pararhizobium</taxon>
    </lineage>
</organism>
<dbReference type="SUPFAM" id="SSF51569">
    <property type="entry name" value="Aldolase"/>
    <property type="match status" value="1"/>
</dbReference>
<reference evidence="14 15" key="1">
    <citation type="journal article" date="2016" name="Syst. Appl. Microbiol.">
        <title>Pararhizobium polonicum sp. nov. isolated from tumors on stone fruit rootstocks.</title>
        <authorList>
            <person name="Pulawska J."/>
            <person name="Kuzmanovic N."/>
            <person name="Willems A."/>
            <person name="Pothier J.F."/>
        </authorList>
    </citation>
    <scope>NUCLEOTIDE SEQUENCE [LARGE SCALE GENOMIC DNA]</scope>
    <source>
        <strain evidence="14 15">F5.1</strain>
    </source>
</reference>
<dbReference type="InterPro" id="IPR002220">
    <property type="entry name" value="DapA-like"/>
</dbReference>
<evidence type="ECO:0000256" key="3">
    <source>
        <dbReference type="ARBA" id="ARBA00012086"/>
    </source>
</evidence>
<comment type="pathway">
    <text evidence="2">Amino-acid biosynthesis; L-lysine biosynthesis via DAP pathway; (S)-tetrahydrodipicolinate from L-aspartate: step 3/4.</text>
</comment>
<evidence type="ECO:0000256" key="6">
    <source>
        <dbReference type="ARBA" id="ARBA00023154"/>
    </source>
</evidence>
<dbReference type="PANTHER" id="PTHR42849">
    <property type="entry name" value="N-ACETYLNEURAMINATE LYASE"/>
    <property type="match status" value="1"/>
</dbReference>
<evidence type="ECO:0000256" key="1">
    <source>
        <dbReference type="ARBA" id="ARBA00003294"/>
    </source>
</evidence>
<dbReference type="EC" id="4.3.3.7" evidence="3 10"/>
<dbReference type="GO" id="GO:0009089">
    <property type="term" value="P:lysine biosynthetic process via diaminopimelate"/>
    <property type="evidence" value="ECO:0007669"/>
    <property type="project" value="UniProtKB-UniRule"/>
</dbReference>
<dbReference type="RefSeq" id="WP_068954142.1">
    <property type="nucleotide sequence ID" value="NZ_LGLV01000006.1"/>
</dbReference>
<dbReference type="PATRIC" id="fig|1612624.7.peg.3613"/>
<dbReference type="InterPro" id="IPR013785">
    <property type="entry name" value="Aldolase_TIM"/>
</dbReference>
<proteinExistence type="inferred from homology"/>
<feature type="active site" description="Proton donor/acceptor" evidence="12">
    <location>
        <position position="138"/>
    </location>
</feature>
<accession>A0A1C7P3R3</accession>
<dbReference type="NCBIfam" id="TIGR00674">
    <property type="entry name" value="dapA"/>
    <property type="match status" value="1"/>
</dbReference>
<keyword evidence="5" id="KW-0220">Diaminopimelate biosynthesis</keyword>
<evidence type="ECO:0000256" key="13">
    <source>
        <dbReference type="PIRSR" id="PIRSR001365-2"/>
    </source>
</evidence>
<dbReference type="PANTHER" id="PTHR42849:SF1">
    <property type="entry name" value="N-ACETYLNEURAMINATE LYASE"/>
    <property type="match status" value="1"/>
</dbReference>
<feature type="binding site" evidence="13">
    <location>
        <position position="51"/>
    </location>
    <ligand>
        <name>pyruvate</name>
        <dbReference type="ChEBI" id="CHEBI:15361"/>
    </ligand>
</feature>
<name>A0A1C7P3R3_9HYPH</name>
<comment type="function">
    <text evidence="1">Catalyzes the condensation of (S)-aspartate-beta-semialdehyde [(S)-ASA] and pyruvate to 4-hydroxy-tetrahydrodipicolinate (HTPA).</text>
</comment>